<keyword evidence="2" id="KW-1185">Reference proteome</keyword>
<dbReference type="AlphaFoldDB" id="A0A1X9NH06"/>
<name>A0A1X9NH06_9GAMM</name>
<dbReference type="OrthoDB" id="6386565at2"/>
<protein>
    <submittedName>
        <fullName evidence="1">Type 1 pili tip component</fullName>
    </submittedName>
</protein>
<dbReference type="STRING" id="716816.BST96_15325"/>
<evidence type="ECO:0000313" key="2">
    <source>
        <dbReference type="Proteomes" id="UP000193450"/>
    </source>
</evidence>
<reference evidence="1 2" key="1">
    <citation type="submission" date="2016-11" db="EMBL/GenBank/DDBJ databases">
        <title>Trade-off between light-utilization and light-protection in marine flavobacteria.</title>
        <authorList>
            <person name="Kumagai Y."/>
        </authorList>
    </citation>
    <scope>NUCLEOTIDE SEQUENCE [LARGE SCALE GENOMIC DNA]</scope>
    <source>
        <strain evidence="1 2">NBRC 107125</strain>
    </source>
</reference>
<sequence length="113" mass="12660">MKVKELLQLWETTASGQLTREEQSIRLPVEDAAKLQALAEMYPRRSVTEIVTDLLSAALDDVESSMPYVSGKTVVARDEQGDPLFEDVGPTPKYLSLTKKHLNDYLLAQKDSH</sequence>
<proteinExistence type="predicted"/>
<gene>
    <name evidence="1" type="ORF">BST96_15325</name>
</gene>
<dbReference type="EMBL" id="CP019343">
    <property type="protein sequence ID" value="ARN76441.1"/>
    <property type="molecule type" value="Genomic_DNA"/>
</dbReference>
<dbReference type="Proteomes" id="UP000193450">
    <property type="component" value="Chromosome"/>
</dbReference>
<organism evidence="1 2">
    <name type="scientific">Oceanicoccus sagamiensis</name>
    <dbReference type="NCBI Taxonomy" id="716816"/>
    <lineage>
        <taxon>Bacteria</taxon>
        <taxon>Pseudomonadati</taxon>
        <taxon>Pseudomonadota</taxon>
        <taxon>Gammaproteobacteria</taxon>
        <taxon>Cellvibrionales</taxon>
        <taxon>Spongiibacteraceae</taxon>
        <taxon>Oceanicoccus</taxon>
    </lineage>
</organism>
<evidence type="ECO:0000313" key="1">
    <source>
        <dbReference type="EMBL" id="ARN76441.1"/>
    </source>
</evidence>
<dbReference type="KEGG" id="osg:BST96_15325"/>
<accession>A0A1X9NH06</accession>